<dbReference type="Pfam" id="PF07885">
    <property type="entry name" value="Ion_trans_2"/>
    <property type="match status" value="1"/>
</dbReference>
<proteinExistence type="predicted"/>
<dbReference type="Proteomes" id="UP000018877">
    <property type="component" value="Unassembled WGS sequence"/>
</dbReference>
<sequence>MSVVPNRVYISFLRLPLLVRILVIALLVFLSFGISIHLLEPETFPSVFDGIWWAIITASTVGYGDYVPRSFLGRLTALVLILLGVGFVSSYFGTLAAAAVTKQDAFSEGRIPFKGTGHIIIIGWNERSRELIHKLTSVSFPQMIVLIDETLEANPVKSRFVHFIQGKGHVDETILKSDIQHAEKVLITADRGNDELQADMNSILTLLTIKGLCIQVKCIVEILTAEQVINALRAGADEVIQSNKLTSVFMVNSLHSNGDGLLSNVVHQLQESRLSSFMAKEKDIGKSFGEVCQRLLNQGFLLIGIKRGEDTILNPVHSFTVEENDQLLIFK</sequence>
<dbReference type="InterPro" id="IPR013099">
    <property type="entry name" value="K_chnl_dom"/>
</dbReference>
<dbReference type="SUPFAM" id="SSF51735">
    <property type="entry name" value="NAD(P)-binding Rossmann-fold domains"/>
    <property type="match status" value="1"/>
</dbReference>
<feature type="transmembrane region" description="Helical" evidence="2">
    <location>
        <begin position="51"/>
        <end position="68"/>
    </location>
</feature>
<feature type="transmembrane region" description="Helical" evidence="2">
    <location>
        <begin position="75"/>
        <end position="100"/>
    </location>
</feature>
<dbReference type="Gene3D" id="3.40.50.720">
    <property type="entry name" value="NAD(P)-binding Rossmann-like Domain"/>
    <property type="match status" value="1"/>
</dbReference>
<dbReference type="GO" id="GO:0005886">
    <property type="term" value="C:plasma membrane"/>
    <property type="evidence" value="ECO:0007669"/>
    <property type="project" value="UniProtKB-SubCell"/>
</dbReference>
<dbReference type="Gene3D" id="1.10.287.70">
    <property type="match status" value="1"/>
</dbReference>
<dbReference type="EMBL" id="ALAN01000092">
    <property type="protein sequence ID" value="ETI67599.1"/>
    <property type="molecule type" value="Genomic_DNA"/>
</dbReference>
<comment type="caution">
    <text evidence="4">The sequence shown here is derived from an EMBL/GenBank/DDBJ whole genome shotgun (WGS) entry which is preliminary data.</text>
</comment>
<evidence type="ECO:0000313" key="4">
    <source>
        <dbReference type="EMBL" id="ETI67599.1"/>
    </source>
</evidence>
<evidence type="ECO:0000313" key="5">
    <source>
        <dbReference type="Proteomes" id="UP000018877"/>
    </source>
</evidence>
<dbReference type="InterPro" id="IPR003148">
    <property type="entry name" value="RCK_N"/>
</dbReference>
<evidence type="ECO:0000256" key="2">
    <source>
        <dbReference type="SAM" id="Phobius"/>
    </source>
</evidence>
<dbReference type="InterPro" id="IPR050721">
    <property type="entry name" value="Trk_Ktr_HKT_K-transport"/>
</dbReference>
<dbReference type="PRINTS" id="PR00169">
    <property type="entry name" value="KCHANNEL"/>
</dbReference>
<accession>A0AB94IKN7</accession>
<keyword evidence="2" id="KW-0472">Membrane</keyword>
<dbReference type="PROSITE" id="PS51201">
    <property type="entry name" value="RCK_N"/>
    <property type="match status" value="1"/>
</dbReference>
<feature type="transmembrane region" description="Helical" evidence="2">
    <location>
        <begin position="17"/>
        <end position="39"/>
    </location>
</feature>
<dbReference type="SUPFAM" id="SSF116726">
    <property type="entry name" value="TrkA C-terminal domain-like"/>
    <property type="match status" value="1"/>
</dbReference>
<evidence type="ECO:0000259" key="3">
    <source>
        <dbReference type="PROSITE" id="PS51201"/>
    </source>
</evidence>
<dbReference type="InterPro" id="IPR036721">
    <property type="entry name" value="RCK_C_sf"/>
</dbReference>
<dbReference type="GO" id="GO:0006813">
    <property type="term" value="P:potassium ion transport"/>
    <property type="evidence" value="ECO:0007669"/>
    <property type="project" value="InterPro"/>
</dbReference>
<keyword evidence="5" id="KW-1185">Reference proteome</keyword>
<dbReference type="SUPFAM" id="SSF81324">
    <property type="entry name" value="Voltage-gated potassium channels"/>
    <property type="match status" value="1"/>
</dbReference>
<evidence type="ECO:0000256" key="1">
    <source>
        <dbReference type="ARBA" id="ARBA00004651"/>
    </source>
</evidence>
<feature type="domain" description="RCK N-terminal" evidence="3">
    <location>
        <begin position="116"/>
        <end position="240"/>
    </location>
</feature>
<comment type="subcellular location">
    <subcellularLocation>
        <location evidence="1">Cell membrane</location>
        <topology evidence="1">Multi-pass membrane protein</topology>
    </subcellularLocation>
</comment>
<reference evidence="4 5" key="1">
    <citation type="journal article" date="2014" name="Environ. Microbiol.">
        <title>The nitrate-ammonifying and nosZ-carrying bacterium Bacillus vireti is a potent source and sink for nitric and nitrous oxide under high nitrate conditions.</title>
        <authorList>
            <person name="Mania D."/>
            <person name="Heylen K."/>
            <person name="van Spanning R.J."/>
            <person name="Frostegard A."/>
        </authorList>
    </citation>
    <scope>NUCLEOTIDE SEQUENCE [LARGE SCALE GENOMIC DNA]</scope>
    <source>
        <strain evidence="4 5">LMG 21834</strain>
    </source>
</reference>
<dbReference type="InterPro" id="IPR036291">
    <property type="entry name" value="NAD(P)-bd_dom_sf"/>
</dbReference>
<organism evidence="4 5">
    <name type="scientific">Neobacillus vireti LMG 21834</name>
    <dbReference type="NCBI Taxonomy" id="1131730"/>
    <lineage>
        <taxon>Bacteria</taxon>
        <taxon>Bacillati</taxon>
        <taxon>Bacillota</taxon>
        <taxon>Bacilli</taxon>
        <taxon>Bacillales</taxon>
        <taxon>Bacillaceae</taxon>
        <taxon>Neobacillus</taxon>
    </lineage>
</organism>
<dbReference type="PANTHER" id="PTHR43833">
    <property type="entry name" value="POTASSIUM CHANNEL PROTEIN 2-RELATED-RELATED"/>
    <property type="match status" value="1"/>
</dbReference>
<name>A0AB94IKN7_9BACI</name>
<gene>
    <name evidence="4" type="ORF">BAVI_17257</name>
</gene>
<keyword evidence="2" id="KW-1133">Transmembrane helix</keyword>
<protein>
    <submittedName>
        <fullName evidence="4">Ion transport 2 domain-containing protein</fullName>
    </submittedName>
</protein>
<dbReference type="Pfam" id="PF02254">
    <property type="entry name" value="TrkA_N"/>
    <property type="match status" value="1"/>
</dbReference>
<dbReference type="AlphaFoldDB" id="A0AB94IKN7"/>
<keyword evidence="2" id="KW-0812">Transmembrane</keyword>
<dbReference type="PANTHER" id="PTHR43833:SF9">
    <property type="entry name" value="POTASSIUM CHANNEL PROTEIN YUGO-RELATED"/>
    <property type="match status" value="1"/>
</dbReference>